<sequence length="190" mass="21064">LATNWDLDERYFYYLAFIQESNSSFLCKRELDGGYEKRASSAMIFNKASRRAMTIHPQNNLDRQPPVLIVQPENPRCNADQVLALQTAPREKFPINNGIDVQDLLLIENRTLDANVFLAANGIQNLIDMIVGSTIFLGMGELGAHLGYKIGQQTGTSLHFEGIRFGGQFGFGACASMFFDLSHLSLAVGT</sequence>
<accession>A0A915HY49</accession>
<name>A0A915HY49_ROMCU</name>
<dbReference type="Proteomes" id="UP000887565">
    <property type="component" value="Unplaced"/>
</dbReference>
<organism evidence="1 2">
    <name type="scientific">Romanomermis culicivorax</name>
    <name type="common">Nematode worm</name>
    <dbReference type="NCBI Taxonomy" id="13658"/>
    <lineage>
        <taxon>Eukaryota</taxon>
        <taxon>Metazoa</taxon>
        <taxon>Ecdysozoa</taxon>
        <taxon>Nematoda</taxon>
        <taxon>Enoplea</taxon>
        <taxon>Dorylaimia</taxon>
        <taxon>Mermithida</taxon>
        <taxon>Mermithoidea</taxon>
        <taxon>Mermithidae</taxon>
        <taxon>Romanomermis</taxon>
    </lineage>
</organism>
<protein>
    <submittedName>
        <fullName evidence="2">Uncharacterized protein</fullName>
    </submittedName>
</protein>
<reference evidence="2" key="1">
    <citation type="submission" date="2022-11" db="UniProtKB">
        <authorList>
            <consortium name="WormBaseParasite"/>
        </authorList>
    </citation>
    <scope>IDENTIFICATION</scope>
</reference>
<keyword evidence="1" id="KW-1185">Reference proteome</keyword>
<dbReference type="AlphaFoldDB" id="A0A915HY49"/>
<dbReference type="WBParaSite" id="nRc.2.0.1.t06814-RA">
    <property type="protein sequence ID" value="nRc.2.0.1.t06814-RA"/>
    <property type="gene ID" value="nRc.2.0.1.g06814"/>
</dbReference>
<evidence type="ECO:0000313" key="2">
    <source>
        <dbReference type="WBParaSite" id="nRc.2.0.1.t06814-RA"/>
    </source>
</evidence>
<evidence type="ECO:0000313" key="1">
    <source>
        <dbReference type="Proteomes" id="UP000887565"/>
    </source>
</evidence>
<proteinExistence type="predicted"/>